<feature type="transmembrane region" description="Helical" evidence="6">
    <location>
        <begin position="30"/>
        <end position="52"/>
    </location>
</feature>
<dbReference type="InterPro" id="IPR000620">
    <property type="entry name" value="EamA_dom"/>
</dbReference>
<dbReference type="InterPro" id="IPR037185">
    <property type="entry name" value="EmrE-like"/>
</dbReference>
<protein>
    <submittedName>
        <fullName evidence="8">DMT family transporter</fullName>
    </submittedName>
</protein>
<comment type="caution">
    <text evidence="8">The sequence shown here is derived from an EMBL/GenBank/DDBJ whole genome shotgun (WGS) entry which is preliminary data.</text>
</comment>
<dbReference type="GO" id="GO:0016020">
    <property type="term" value="C:membrane"/>
    <property type="evidence" value="ECO:0007669"/>
    <property type="project" value="UniProtKB-SubCell"/>
</dbReference>
<dbReference type="Proteomes" id="UP001138709">
    <property type="component" value="Unassembled WGS sequence"/>
</dbReference>
<feature type="transmembrane region" description="Helical" evidence="6">
    <location>
        <begin position="83"/>
        <end position="105"/>
    </location>
</feature>
<dbReference type="SUPFAM" id="SSF103481">
    <property type="entry name" value="Multidrug resistance efflux transporter EmrE"/>
    <property type="match status" value="2"/>
</dbReference>
<dbReference type="AlphaFoldDB" id="A0A9X9XFU0"/>
<evidence type="ECO:0000256" key="3">
    <source>
        <dbReference type="ARBA" id="ARBA00022692"/>
    </source>
</evidence>
<accession>A0A9X9XFU0</accession>
<evidence type="ECO:0000313" key="8">
    <source>
        <dbReference type="EMBL" id="MBR0682576.1"/>
    </source>
</evidence>
<evidence type="ECO:0000256" key="5">
    <source>
        <dbReference type="ARBA" id="ARBA00023136"/>
    </source>
</evidence>
<dbReference type="PANTHER" id="PTHR22911">
    <property type="entry name" value="ACYL-MALONYL CONDENSING ENZYME-RELATED"/>
    <property type="match status" value="1"/>
</dbReference>
<comment type="subcellular location">
    <subcellularLocation>
        <location evidence="1">Membrane</location>
        <topology evidence="1">Multi-pass membrane protein</topology>
    </subcellularLocation>
</comment>
<feature type="transmembrane region" description="Helical" evidence="6">
    <location>
        <begin position="225"/>
        <end position="244"/>
    </location>
</feature>
<comment type="similarity">
    <text evidence="2">Belongs to the drug/metabolite transporter (DMT) superfamily. 10 TMS drug/metabolite exporter (DME) (TC 2.A.7.3) family.</text>
</comment>
<dbReference type="PANTHER" id="PTHR22911:SF6">
    <property type="entry name" value="SOLUTE CARRIER FAMILY 35 MEMBER G1"/>
    <property type="match status" value="1"/>
</dbReference>
<evidence type="ECO:0000256" key="4">
    <source>
        <dbReference type="ARBA" id="ARBA00022989"/>
    </source>
</evidence>
<evidence type="ECO:0000259" key="7">
    <source>
        <dbReference type="Pfam" id="PF00892"/>
    </source>
</evidence>
<keyword evidence="5 6" id="KW-0472">Membrane</keyword>
<organism evidence="8 9">
    <name type="scientific">Neoroseomonas eburnea</name>
    <dbReference type="NCBI Taxonomy" id="1346889"/>
    <lineage>
        <taxon>Bacteria</taxon>
        <taxon>Pseudomonadati</taxon>
        <taxon>Pseudomonadota</taxon>
        <taxon>Alphaproteobacteria</taxon>
        <taxon>Acetobacterales</taxon>
        <taxon>Acetobacteraceae</taxon>
        <taxon>Neoroseomonas</taxon>
    </lineage>
</organism>
<feature type="domain" description="EamA" evidence="7">
    <location>
        <begin position="2"/>
        <end position="128"/>
    </location>
</feature>
<keyword evidence="3 6" id="KW-0812">Transmembrane</keyword>
<dbReference type="Pfam" id="PF00892">
    <property type="entry name" value="EamA"/>
    <property type="match status" value="2"/>
</dbReference>
<evidence type="ECO:0000256" key="6">
    <source>
        <dbReference type="SAM" id="Phobius"/>
    </source>
</evidence>
<evidence type="ECO:0000256" key="1">
    <source>
        <dbReference type="ARBA" id="ARBA00004141"/>
    </source>
</evidence>
<dbReference type="Gene3D" id="1.10.3730.20">
    <property type="match status" value="1"/>
</dbReference>
<dbReference type="EMBL" id="JAAEDL010000020">
    <property type="protein sequence ID" value="MBR0682576.1"/>
    <property type="molecule type" value="Genomic_DNA"/>
</dbReference>
<reference evidence="8" key="2">
    <citation type="journal article" date="2021" name="Syst. Appl. Microbiol.">
        <title>Roseomonas hellenica sp. nov., isolated from roots of wild-growing Alkanna tinctoria.</title>
        <authorList>
            <person name="Rat A."/>
            <person name="Naranjo H.D."/>
            <person name="Lebbe L."/>
            <person name="Cnockaert M."/>
            <person name="Krigas N."/>
            <person name="Grigoriadou K."/>
            <person name="Maloupa E."/>
            <person name="Willems A."/>
        </authorList>
    </citation>
    <scope>NUCLEOTIDE SEQUENCE</scope>
    <source>
        <strain evidence="8">LMG 31228</strain>
    </source>
</reference>
<evidence type="ECO:0000313" key="9">
    <source>
        <dbReference type="Proteomes" id="UP001138709"/>
    </source>
</evidence>
<name>A0A9X9XFU0_9PROT</name>
<keyword evidence="9" id="KW-1185">Reference proteome</keyword>
<feature type="transmembrane region" description="Helical" evidence="6">
    <location>
        <begin position="193"/>
        <end position="213"/>
    </location>
</feature>
<feature type="transmembrane region" description="Helical" evidence="6">
    <location>
        <begin position="250"/>
        <end position="269"/>
    </location>
</feature>
<feature type="transmembrane region" description="Helical" evidence="6">
    <location>
        <begin position="168"/>
        <end position="187"/>
    </location>
</feature>
<feature type="transmembrane region" description="Helical" evidence="6">
    <location>
        <begin position="134"/>
        <end position="156"/>
    </location>
</feature>
<reference evidence="8" key="1">
    <citation type="submission" date="2020-01" db="EMBL/GenBank/DDBJ databases">
        <authorList>
            <person name="Rat A."/>
        </authorList>
    </citation>
    <scope>NUCLEOTIDE SEQUENCE</scope>
    <source>
        <strain evidence="8">LMG 31228</strain>
    </source>
</reference>
<gene>
    <name evidence="8" type="ORF">GXW74_18940</name>
</gene>
<keyword evidence="4 6" id="KW-1133">Transmembrane helix</keyword>
<evidence type="ECO:0000256" key="2">
    <source>
        <dbReference type="ARBA" id="ARBA00009853"/>
    </source>
</evidence>
<feature type="domain" description="EamA" evidence="7">
    <location>
        <begin position="137"/>
        <end position="267"/>
    </location>
</feature>
<feature type="transmembrane region" description="Helical" evidence="6">
    <location>
        <begin position="59"/>
        <end position="77"/>
    </location>
</feature>
<feature type="transmembrane region" description="Helical" evidence="6">
    <location>
        <begin position="112"/>
        <end position="128"/>
    </location>
</feature>
<sequence>MALAAVLFAAEALAIRFMNQRGIPVEVQVFARSIGQLLWVAPLVAASGLAVFRTRRPGLHVLRGCSSLLTWGLYYASFGPLDLATATVLSFTNVMFTTLLAGPVLGEKVDRWRWAGTVAGFIGVAVMLRPGTTVSMLGVALALGSAATWCGITLSSRVLAQTEGNTTIMAWVGLVTTAGVAPFAVAARVPLGLFDAAFLTGFALFTPGIIWLLTSAYRYGEASAIAPFQYLRLVVVAAFGWAIFAEVPDGWTWAGAAVILSGALVITVAEARKRQSR</sequence>
<proteinExistence type="inferred from homology"/>